<reference evidence="3" key="1">
    <citation type="journal article" date="2014" name="Genome Announc.">
        <title>Genome sequence of the yeast Cyberlindnera fabianii (Hansenula fabianii).</title>
        <authorList>
            <person name="Freel K.C."/>
            <person name="Sarilar V."/>
            <person name="Neuveglise C."/>
            <person name="Devillers H."/>
            <person name="Friedrich A."/>
            <person name="Schacherer J."/>
        </authorList>
    </citation>
    <scope>NUCLEOTIDE SEQUENCE</scope>
    <source>
        <strain evidence="3">YJS4271</strain>
    </source>
</reference>
<feature type="domain" description="Activator of Hsp90 ATPase AHSA1-like N-terminal" evidence="2">
    <location>
        <begin position="79"/>
        <end position="200"/>
    </location>
</feature>
<dbReference type="GO" id="GO:0005829">
    <property type="term" value="C:cytosol"/>
    <property type="evidence" value="ECO:0007669"/>
    <property type="project" value="TreeGrafter"/>
</dbReference>
<comment type="similarity">
    <text evidence="1">Belongs to the AHA1 family.</text>
</comment>
<dbReference type="SMART" id="SM01000">
    <property type="entry name" value="Aha1_N"/>
    <property type="match status" value="1"/>
</dbReference>
<dbReference type="PANTHER" id="PTHR13009:SF15">
    <property type="entry name" value="HSP90 CO-CHAPERONE HCH1"/>
    <property type="match status" value="1"/>
</dbReference>
<dbReference type="VEuPathDB" id="FungiDB:BON22_1649"/>
<evidence type="ECO:0000313" key="3">
    <source>
        <dbReference type="EMBL" id="CDR37755.1"/>
    </source>
</evidence>
<evidence type="ECO:0000259" key="2">
    <source>
        <dbReference type="SMART" id="SM01000"/>
    </source>
</evidence>
<dbReference type="InterPro" id="IPR036338">
    <property type="entry name" value="Aha1"/>
</dbReference>
<accession>A0A061AJL7</accession>
<dbReference type="InterPro" id="IPR015310">
    <property type="entry name" value="AHSA1-like_N"/>
</dbReference>
<proteinExistence type="inferred from homology"/>
<dbReference type="OrthoDB" id="567237at2759"/>
<name>A0A061AJL7_CYBFA</name>
<dbReference type="AlphaFoldDB" id="A0A061AJL7"/>
<protein>
    <submittedName>
        <fullName evidence="3">CYFA0S01e16468g1_1</fullName>
    </submittedName>
</protein>
<dbReference type="PANTHER" id="PTHR13009">
    <property type="entry name" value="HEAT SHOCK PROTEIN 90 HSP90 CO-CHAPERONE AHA-1"/>
    <property type="match status" value="1"/>
</dbReference>
<dbReference type="GO" id="GO:0006457">
    <property type="term" value="P:protein folding"/>
    <property type="evidence" value="ECO:0007669"/>
    <property type="project" value="TreeGrafter"/>
</dbReference>
<dbReference type="Pfam" id="PF09229">
    <property type="entry name" value="Aha1_N"/>
    <property type="match status" value="1"/>
</dbReference>
<dbReference type="GO" id="GO:0051087">
    <property type="term" value="F:protein-folding chaperone binding"/>
    <property type="evidence" value="ECO:0007669"/>
    <property type="project" value="InterPro"/>
</dbReference>
<dbReference type="EMBL" id="LK052886">
    <property type="protein sequence ID" value="CDR37755.1"/>
    <property type="molecule type" value="Genomic_DNA"/>
</dbReference>
<sequence length="210" mass="24225">MNRCVCVPAQNNNPGRGTAPWFFLELRITYESPRCGRKVDLHFFPFELLFERSPSISPSLPSTQQKMVVHNPNNWHWVNKNCLPWANDYFNERLPSLDFSEHEVSISTITLTGDCDVSNRKGKVICIFDMSLDIPVSGKNAEEDFSGNLVVKDFMHDEQEYEYEFKGFGSHNEFIKSVVLPQVKKQLWAFQDELLKAQEADLQKNNVAHP</sequence>
<gene>
    <name evidence="3" type="ORF">CYFA0S_01e16468g</name>
</gene>
<dbReference type="GO" id="GO:0001671">
    <property type="term" value="F:ATPase activator activity"/>
    <property type="evidence" value="ECO:0007669"/>
    <property type="project" value="InterPro"/>
</dbReference>
<dbReference type="Gene3D" id="3.15.10.20">
    <property type="entry name" value="Activator of Hsp90 ATPase Aha1, N-terminal domain"/>
    <property type="match status" value="1"/>
</dbReference>
<evidence type="ECO:0000256" key="1">
    <source>
        <dbReference type="ARBA" id="ARBA00006817"/>
    </source>
</evidence>
<dbReference type="SUPFAM" id="SSF103111">
    <property type="entry name" value="Activator of Hsp90 ATPase, Aha1"/>
    <property type="match status" value="1"/>
</dbReference>
<dbReference type="PhylomeDB" id="A0A061AJL7"/>
<organism evidence="3">
    <name type="scientific">Cyberlindnera fabianii</name>
    <name type="common">Yeast</name>
    <name type="synonym">Hansenula fabianii</name>
    <dbReference type="NCBI Taxonomy" id="36022"/>
    <lineage>
        <taxon>Eukaryota</taxon>
        <taxon>Fungi</taxon>
        <taxon>Dikarya</taxon>
        <taxon>Ascomycota</taxon>
        <taxon>Saccharomycotina</taxon>
        <taxon>Saccharomycetes</taxon>
        <taxon>Phaffomycetales</taxon>
        <taxon>Phaffomycetaceae</taxon>
        <taxon>Cyberlindnera</taxon>
    </lineage>
</organism>